<evidence type="ECO:0000313" key="3">
    <source>
        <dbReference type="Proteomes" id="UP000526083"/>
    </source>
</evidence>
<evidence type="ECO:0000256" key="1">
    <source>
        <dbReference type="SAM" id="Phobius"/>
    </source>
</evidence>
<keyword evidence="1" id="KW-0472">Membrane</keyword>
<keyword evidence="1" id="KW-0812">Transmembrane</keyword>
<reference evidence="2 3" key="1">
    <citation type="submission" date="2020-07" db="EMBL/GenBank/DDBJ databases">
        <title>Sequencing the genomes of 1000 actinobacteria strains.</title>
        <authorList>
            <person name="Klenk H.-P."/>
        </authorList>
    </citation>
    <scope>NUCLEOTIDE SEQUENCE [LARGE SCALE GENOMIC DNA]</scope>
    <source>
        <strain evidence="2 3">DSM 27576</strain>
    </source>
</reference>
<name>A0A7W3JNP2_9MICO</name>
<dbReference type="EMBL" id="JACGWY010000002">
    <property type="protein sequence ID" value="MBA8816170.1"/>
    <property type="molecule type" value="Genomic_DNA"/>
</dbReference>
<proteinExistence type="predicted"/>
<gene>
    <name evidence="2" type="ORF">FHX48_001243</name>
</gene>
<protein>
    <submittedName>
        <fullName evidence="2">Uncharacterized membrane protein HdeD (DUF308 family)</fullName>
    </submittedName>
</protein>
<feature type="transmembrane region" description="Helical" evidence="1">
    <location>
        <begin position="44"/>
        <end position="64"/>
    </location>
</feature>
<keyword evidence="3" id="KW-1185">Reference proteome</keyword>
<feature type="transmembrane region" description="Helical" evidence="1">
    <location>
        <begin position="12"/>
        <end position="32"/>
    </location>
</feature>
<comment type="caution">
    <text evidence="2">The sequence shown here is derived from an EMBL/GenBank/DDBJ whole genome shotgun (WGS) entry which is preliminary data.</text>
</comment>
<keyword evidence="1" id="KW-1133">Transmembrane helix</keyword>
<evidence type="ECO:0000313" key="2">
    <source>
        <dbReference type="EMBL" id="MBA8816170.1"/>
    </source>
</evidence>
<dbReference type="AlphaFoldDB" id="A0A7W3JNP2"/>
<dbReference type="Proteomes" id="UP000526083">
    <property type="component" value="Unassembled WGS sequence"/>
</dbReference>
<accession>A0A7W3JNP2</accession>
<sequence length="76" mass="7616">MASKTSRLYRVWLFGGAVVGLLGIVMAILLAASPSTEGSAGGMVAAACLFAGGAIVSALGYVGLSRSRKREREGGA</sequence>
<organism evidence="2 3">
    <name type="scientific">Microbacterium halimionae</name>
    <dbReference type="NCBI Taxonomy" id="1526413"/>
    <lineage>
        <taxon>Bacteria</taxon>
        <taxon>Bacillati</taxon>
        <taxon>Actinomycetota</taxon>
        <taxon>Actinomycetes</taxon>
        <taxon>Micrococcales</taxon>
        <taxon>Microbacteriaceae</taxon>
        <taxon>Microbacterium</taxon>
    </lineage>
</organism>